<reference evidence="10" key="1">
    <citation type="submission" date="2015-02" db="EMBL/GenBank/DDBJ databases">
        <title>Genome sequencing for Strongylocentrotus purpuratus.</title>
        <authorList>
            <person name="Murali S."/>
            <person name="Liu Y."/>
            <person name="Vee V."/>
            <person name="English A."/>
            <person name="Wang M."/>
            <person name="Skinner E."/>
            <person name="Han Y."/>
            <person name="Muzny D.M."/>
            <person name="Worley K.C."/>
            <person name="Gibbs R.A."/>
        </authorList>
    </citation>
    <scope>NUCLEOTIDE SEQUENCE</scope>
</reference>
<keyword evidence="5" id="KW-0539">Nucleus</keyword>
<dbReference type="PANTHER" id="PTHR11276">
    <property type="entry name" value="DNA POLYMERASE TYPE-X FAMILY MEMBER"/>
    <property type="match status" value="1"/>
</dbReference>
<dbReference type="KEGG" id="spu:578195"/>
<evidence type="ECO:0000259" key="8">
    <source>
        <dbReference type="Pfam" id="PF14792"/>
    </source>
</evidence>
<dbReference type="SUPFAM" id="SSF81301">
    <property type="entry name" value="Nucleotidyltransferase"/>
    <property type="match status" value="1"/>
</dbReference>
<dbReference type="Pfam" id="PF14791">
    <property type="entry name" value="DNA_pol_B_thumb"/>
    <property type="match status" value="1"/>
</dbReference>
<feature type="signal peptide" evidence="6">
    <location>
        <begin position="1"/>
        <end position="17"/>
    </location>
</feature>
<dbReference type="Proteomes" id="UP000007110">
    <property type="component" value="Unassembled WGS sequence"/>
</dbReference>
<dbReference type="FunFam" id="3.30.210.10:FF:000001">
    <property type="entry name" value="DNA polymerase lambda"/>
    <property type="match status" value="1"/>
</dbReference>
<comment type="function">
    <text evidence="5">DNA polymerase that functions in several pathways of DNA repair. Involved in base excision repair (BER) responsible for repair of lesions that give rise to abasic (AP) sites in DNA. Also contributes to DNA double-strand break repair by non-homologous end joining and homologous recombination. Has both template-dependent and template-independent (terminal transferase) DNA polymerase activities. Has also a 5'-deoxyribose-5-phosphate lyase (dRP lyase) activity.</text>
</comment>
<dbReference type="AlphaFoldDB" id="A0A7M7NVI3"/>
<dbReference type="GO" id="GO:0003677">
    <property type="term" value="F:DNA binding"/>
    <property type="evidence" value="ECO:0007669"/>
    <property type="project" value="UniProtKB-UniRule"/>
</dbReference>
<comment type="similarity">
    <text evidence="5">Belongs to the DNA polymerase type-X family.</text>
</comment>
<evidence type="ECO:0000256" key="1">
    <source>
        <dbReference type="ARBA" id="ARBA00022634"/>
    </source>
</evidence>
<dbReference type="GO" id="GO:0005634">
    <property type="term" value="C:nucleus"/>
    <property type="evidence" value="ECO:0007669"/>
    <property type="project" value="UniProtKB-SubCell"/>
</dbReference>
<name>A0A7M7NVI3_STRPU</name>
<dbReference type="Pfam" id="PF14792">
    <property type="entry name" value="DNA_pol_B_palm"/>
    <property type="match status" value="1"/>
</dbReference>
<feature type="domain" description="DNA polymerase beta thumb" evidence="7">
    <location>
        <begin position="64"/>
        <end position="134"/>
    </location>
</feature>
<dbReference type="Gene3D" id="3.30.210.10">
    <property type="entry name" value="DNA polymerase, thumb domain"/>
    <property type="match status" value="1"/>
</dbReference>
<keyword evidence="6" id="KW-0732">Signal</keyword>
<dbReference type="OrthoDB" id="205514at2759"/>
<dbReference type="InterPro" id="IPR037160">
    <property type="entry name" value="DNA_Pol_thumb_sf"/>
</dbReference>
<keyword evidence="4" id="KW-0235">DNA replication</keyword>
<sequence>MRIIHIKIIPCFIFCLGFITDDLIRVEEKGEQKKYMGVCKLPGEDTKHRRIDIIVAPYSEYPCALVHFTGSGHFNRSMRALAKKKGMSLSEHALRTGVVRRGQEKIHEGTPLPVHCEKDIFDHLGLEYRESHERDY</sequence>
<dbReference type="OMA" id="PCALVHF"/>
<dbReference type="InterPro" id="IPR043519">
    <property type="entry name" value="NT_sf"/>
</dbReference>
<keyword evidence="5" id="KW-0234">DNA repair</keyword>
<dbReference type="EnsemblMetazoa" id="XM_030986466">
    <property type="protein sequence ID" value="XP_030842326"/>
    <property type="gene ID" value="LOC578195"/>
</dbReference>
<evidence type="ECO:0000256" key="2">
    <source>
        <dbReference type="ARBA" id="ARBA00022679"/>
    </source>
</evidence>
<dbReference type="GeneID" id="578195"/>
<dbReference type="GO" id="GO:0003887">
    <property type="term" value="F:DNA-directed DNA polymerase activity"/>
    <property type="evidence" value="ECO:0007669"/>
    <property type="project" value="UniProtKB-UniRule"/>
</dbReference>
<dbReference type="InParanoid" id="A0A7M7NVI3"/>
<dbReference type="PRINTS" id="PR00870">
    <property type="entry name" value="DNAPOLXBETA"/>
</dbReference>
<dbReference type="Gene3D" id="3.30.460.10">
    <property type="entry name" value="Beta Polymerase, domain 2"/>
    <property type="match status" value="1"/>
</dbReference>
<evidence type="ECO:0000313" key="10">
    <source>
        <dbReference type="Proteomes" id="UP000007110"/>
    </source>
</evidence>
<dbReference type="InterPro" id="IPR029398">
    <property type="entry name" value="PolB_thumb"/>
</dbReference>
<comment type="catalytic activity">
    <reaction evidence="5">
        <text>DNA(n) + a 2'-deoxyribonucleoside 5'-triphosphate = DNA(n+1) + diphosphate</text>
        <dbReference type="Rhea" id="RHEA:22508"/>
        <dbReference type="Rhea" id="RHEA-COMP:17339"/>
        <dbReference type="Rhea" id="RHEA-COMP:17340"/>
        <dbReference type="ChEBI" id="CHEBI:33019"/>
        <dbReference type="ChEBI" id="CHEBI:61560"/>
        <dbReference type="ChEBI" id="CHEBI:173112"/>
        <dbReference type="EC" id="2.7.7.7"/>
    </reaction>
</comment>
<evidence type="ECO:0000256" key="4">
    <source>
        <dbReference type="ARBA" id="ARBA00022705"/>
    </source>
</evidence>
<feature type="domain" description="DNA polymerase beta palm" evidence="8">
    <location>
        <begin position="17"/>
        <end position="57"/>
    </location>
</feature>
<dbReference type="GO" id="GO:0006281">
    <property type="term" value="P:DNA repair"/>
    <property type="evidence" value="ECO:0007669"/>
    <property type="project" value="UniProtKB-KW"/>
</dbReference>
<feature type="chain" id="PRO_5029620033" description="DNA polymerase" evidence="6">
    <location>
        <begin position="18"/>
        <end position="136"/>
    </location>
</feature>
<keyword evidence="1" id="KW-0237">DNA synthesis</keyword>
<organism evidence="9 10">
    <name type="scientific">Strongylocentrotus purpuratus</name>
    <name type="common">Purple sea urchin</name>
    <dbReference type="NCBI Taxonomy" id="7668"/>
    <lineage>
        <taxon>Eukaryota</taxon>
        <taxon>Metazoa</taxon>
        <taxon>Echinodermata</taxon>
        <taxon>Eleutherozoa</taxon>
        <taxon>Echinozoa</taxon>
        <taxon>Echinoidea</taxon>
        <taxon>Euechinoidea</taxon>
        <taxon>Echinacea</taxon>
        <taxon>Camarodonta</taxon>
        <taxon>Echinidea</taxon>
        <taxon>Strongylocentrotidae</taxon>
        <taxon>Strongylocentrotus</taxon>
    </lineage>
</organism>
<dbReference type="InterPro" id="IPR002008">
    <property type="entry name" value="DNA_pol_X_beta-like"/>
</dbReference>
<accession>A0A7M7NVI3</accession>
<evidence type="ECO:0000256" key="3">
    <source>
        <dbReference type="ARBA" id="ARBA00022695"/>
    </source>
</evidence>
<dbReference type="PANTHER" id="PTHR11276:SF28">
    <property type="entry name" value="DNA POLYMERASE LAMBDA"/>
    <property type="match status" value="1"/>
</dbReference>
<dbReference type="InterPro" id="IPR028207">
    <property type="entry name" value="DNA_pol_B_palm_palm"/>
</dbReference>
<dbReference type="PRINTS" id="PR00869">
    <property type="entry name" value="DNAPOLX"/>
</dbReference>
<reference evidence="9" key="2">
    <citation type="submission" date="2021-01" db="UniProtKB">
        <authorList>
            <consortium name="EnsemblMetazoa"/>
        </authorList>
    </citation>
    <scope>IDENTIFICATION</scope>
</reference>
<dbReference type="EC" id="2.7.7.7" evidence="5"/>
<protein>
    <recommendedName>
        <fullName evidence="5">DNA polymerase</fullName>
        <ecNumber evidence="5">2.7.7.7</ecNumber>
    </recommendedName>
</protein>
<proteinExistence type="inferred from homology"/>
<keyword evidence="5" id="KW-0227">DNA damage</keyword>
<keyword evidence="2 5" id="KW-0808">Transferase</keyword>
<evidence type="ECO:0000313" key="9">
    <source>
        <dbReference type="EnsemblMetazoa" id="XP_030842326"/>
    </source>
</evidence>
<dbReference type="GO" id="GO:0046872">
    <property type="term" value="F:metal ion binding"/>
    <property type="evidence" value="ECO:0007669"/>
    <property type="project" value="UniProtKB-UniRule"/>
</dbReference>
<evidence type="ECO:0000256" key="5">
    <source>
        <dbReference type="RuleBase" id="RU366014"/>
    </source>
</evidence>
<evidence type="ECO:0000259" key="7">
    <source>
        <dbReference type="Pfam" id="PF14791"/>
    </source>
</evidence>
<keyword evidence="10" id="KW-1185">Reference proteome</keyword>
<evidence type="ECO:0000256" key="6">
    <source>
        <dbReference type="SAM" id="SignalP"/>
    </source>
</evidence>
<comment type="subcellular location">
    <subcellularLocation>
        <location evidence="5">Nucleus</location>
    </subcellularLocation>
</comment>
<keyword evidence="5" id="KW-0239">DNA-directed DNA polymerase</keyword>
<keyword evidence="3 5" id="KW-0548">Nucleotidyltransferase</keyword>
<dbReference type="InterPro" id="IPR022312">
    <property type="entry name" value="DNA_pol_X"/>
</dbReference>
<dbReference type="RefSeq" id="XP_030842326.1">
    <property type="nucleotide sequence ID" value="XM_030986466.1"/>
</dbReference>